<name>A0A2P7SN90_9HYPH</name>
<keyword evidence="4 5" id="KW-0119">Carbohydrate metabolism</keyword>
<keyword evidence="10" id="KW-1185">Reference proteome</keyword>
<dbReference type="PANTHER" id="PTHR10091">
    <property type="entry name" value="ALDOSE-1-EPIMERASE"/>
    <property type="match status" value="1"/>
</dbReference>
<evidence type="ECO:0000256" key="5">
    <source>
        <dbReference type="PIRNR" id="PIRNR005096"/>
    </source>
</evidence>
<dbReference type="PANTHER" id="PTHR10091:SF49">
    <property type="entry name" value="ALDOSE 1-EPIMERASE"/>
    <property type="match status" value="1"/>
</dbReference>
<evidence type="ECO:0000313" key="9">
    <source>
        <dbReference type="EMBL" id="PSJ63881.1"/>
    </source>
</evidence>
<dbReference type="GO" id="GO:0030246">
    <property type="term" value="F:carbohydrate binding"/>
    <property type="evidence" value="ECO:0007669"/>
    <property type="project" value="InterPro"/>
</dbReference>
<dbReference type="InterPro" id="IPR015443">
    <property type="entry name" value="Aldose_1-epimerase"/>
</dbReference>
<dbReference type="CDD" id="cd09019">
    <property type="entry name" value="galactose_mutarotase_like"/>
    <property type="match status" value="1"/>
</dbReference>
<dbReference type="UniPathway" id="UPA00242"/>
<organism evidence="9 10">
    <name type="scientific">Pseudaminobacter soli</name>
    <name type="common">ex Li et al. 2025</name>
    <dbReference type="NCBI Taxonomy" id="1295366"/>
    <lineage>
        <taxon>Bacteria</taxon>
        <taxon>Pseudomonadati</taxon>
        <taxon>Pseudomonadota</taxon>
        <taxon>Alphaproteobacteria</taxon>
        <taxon>Hyphomicrobiales</taxon>
        <taxon>Phyllobacteriaceae</taxon>
        <taxon>Pseudaminobacter</taxon>
    </lineage>
</organism>
<evidence type="ECO:0000313" key="10">
    <source>
        <dbReference type="Proteomes" id="UP000240653"/>
    </source>
</evidence>
<feature type="binding site" evidence="8">
    <location>
        <begin position="75"/>
        <end position="76"/>
    </location>
    <ligand>
        <name>beta-D-galactose</name>
        <dbReference type="ChEBI" id="CHEBI:27667"/>
    </ligand>
</feature>
<reference evidence="9 10" key="1">
    <citation type="submission" date="2018-03" db="EMBL/GenBank/DDBJ databases">
        <title>The draft genome of Mesorhizobium soli JCM 19897.</title>
        <authorList>
            <person name="Li L."/>
            <person name="Liu L."/>
            <person name="Liang L."/>
            <person name="Wang T."/>
            <person name="Zhang X."/>
        </authorList>
    </citation>
    <scope>NUCLEOTIDE SEQUENCE [LARGE SCALE GENOMIC DNA]</scope>
    <source>
        <strain evidence="9 10">JCM 19897</strain>
    </source>
</reference>
<proteinExistence type="inferred from homology"/>
<feature type="binding site" evidence="8">
    <location>
        <begin position="173"/>
        <end position="175"/>
    </location>
    <ligand>
        <name>beta-D-galactose</name>
        <dbReference type="ChEBI" id="CHEBI:27667"/>
    </ligand>
</feature>
<dbReference type="GO" id="GO:0006006">
    <property type="term" value="P:glucose metabolic process"/>
    <property type="evidence" value="ECO:0007669"/>
    <property type="project" value="TreeGrafter"/>
</dbReference>
<feature type="binding site" evidence="7">
    <location>
        <position position="239"/>
    </location>
    <ligand>
        <name>beta-D-galactose</name>
        <dbReference type="ChEBI" id="CHEBI:27667"/>
    </ligand>
</feature>
<evidence type="ECO:0000256" key="2">
    <source>
        <dbReference type="ARBA" id="ARBA00006206"/>
    </source>
</evidence>
<dbReference type="NCBIfam" id="NF008277">
    <property type="entry name" value="PRK11055.1"/>
    <property type="match status" value="1"/>
</dbReference>
<dbReference type="EMBL" id="PXYL01000001">
    <property type="protein sequence ID" value="PSJ63881.1"/>
    <property type="molecule type" value="Genomic_DNA"/>
</dbReference>
<dbReference type="RefSeq" id="WP_106722233.1">
    <property type="nucleotide sequence ID" value="NZ_PXYL01000001.1"/>
</dbReference>
<dbReference type="OrthoDB" id="9779408at2"/>
<protein>
    <recommendedName>
        <fullName evidence="5">Aldose 1-epimerase</fullName>
        <ecNumber evidence="5">5.1.3.3</ecNumber>
    </recommendedName>
</protein>
<gene>
    <name evidence="9" type="ORF">C7I85_01805</name>
</gene>
<comment type="pathway">
    <text evidence="1 5">Carbohydrate metabolism; hexose metabolism.</text>
</comment>
<dbReference type="EC" id="5.1.3.3" evidence="5"/>
<comment type="similarity">
    <text evidence="2 5">Belongs to the aldose epimerase family.</text>
</comment>
<dbReference type="InterPro" id="IPR008183">
    <property type="entry name" value="Aldose_1/G6P_1-epimerase"/>
</dbReference>
<dbReference type="GO" id="GO:0033499">
    <property type="term" value="P:galactose catabolic process via UDP-galactose, Leloir pathway"/>
    <property type="evidence" value="ECO:0007669"/>
    <property type="project" value="TreeGrafter"/>
</dbReference>
<dbReference type="InterPro" id="IPR047215">
    <property type="entry name" value="Galactose_mutarotase-like"/>
</dbReference>
<evidence type="ECO:0000256" key="4">
    <source>
        <dbReference type="ARBA" id="ARBA00023277"/>
    </source>
</evidence>
<dbReference type="InterPro" id="IPR011013">
    <property type="entry name" value="Gal_mutarotase_sf_dom"/>
</dbReference>
<evidence type="ECO:0000256" key="8">
    <source>
        <dbReference type="PIRSR" id="PIRSR005096-3"/>
    </source>
</evidence>
<dbReference type="Gene3D" id="2.70.98.10">
    <property type="match status" value="1"/>
</dbReference>
<dbReference type="SUPFAM" id="SSF74650">
    <property type="entry name" value="Galactose mutarotase-like"/>
    <property type="match status" value="1"/>
</dbReference>
<dbReference type="Proteomes" id="UP000240653">
    <property type="component" value="Unassembled WGS sequence"/>
</dbReference>
<keyword evidence="3 5" id="KW-0413">Isomerase</keyword>
<dbReference type="AlphaFoldDB" id="A0A2P7SN90"/>
<feature type="active site" description="Proton donor" evidence="6">
    <location>
        <position position="173"/>
    </location>
</feature>
<dbReference type="GO" id="GO:0004034">
    <property type="term" value="F:aldose 1-epimerase activity"/>
    <property type="evidence" value="ECO:0007669"/>
    <property type="project" value="UniProtKB-EC"/>
</dbReference>
<evidence type="ECO:0000256" key="1">
    <source>
        <dbReference type="ARBA" id="ARBA00005028"/>
    </source>
</evidence>
<dbReference type="PIRSF" id="PIRSF005096">
    <property type="entry name" value="GALM"/>
    <property type="match status" value="1"/>
</dbReference>
<evidence type="ECO:0000256" key="7">
    <source>
        <dbReference type="PIRSR" id="PIRSR005096-2"/>
    </source>
</evidence>
<evidence type="ECO:0000256" key="6">
    <source>
        <dbReference type="PIRSR" id="PIRSR005096-1"/>
    </source>
</evidence>
<dbReference type="InterPro" id="IPR014718">
    <property type="entry name" value="GH-type_carb-bd"/>
</dbReference>
<comment type="catalytic activity">
    <reaction evidence="5">
        <text>alpha-D-glucose = beta-D-glucose</text>
        <dbReference type="Rhea" id="RHEA:10264"/>
        <dbReference type="ChEBI" id="CHEBI:15903"/>
        <dbReference type="ChEBI" id="CHEBI:17925"/>
        <dbReference type="EC" id="5.1.3.3"/>
    </reaction>
</comment>
<comment type="caution">
    <text evidence="9">The sequence shown here is derived from an EMBL/GenBank/DDBJ whole genome shotgun (WGS) entry which is preliminary data.</text>
</comment>
<evidence type="ECO:0000256" key="3">
    <source>
        <dbReference type="ARBA" id="ARBA00023235"/>
    </source>
</evidence>
<sequence>MSGGKVFGTTGDGHSVQRFEIAGGGLTARIMNWGAVVQDLRLAGHDAPLVLGFERFANYPLSSPYFGAIVGRFANRIRGGRFTLEGRRYSIDPERPETNGLHGGINGFGHRVWDVLVHGPDFITFGLHDPDGEMGFPGALDVRCTYRLKIPGTLAIELTATCDEPTLCNLAHHSYFNLDDGGTGDVLDHRIMLNAAAYLPVDGSCVPTGVVKPVDDTPFDFRHARPIRMESEGEQLGYDNNFCLAAARGPLRQAAWVQGASSGVEMEVWTTEPGVQFYIGQHLNTEARGLGGRRYKAYAGFCLEPQVWPDAPNHPYFPQATLWPGELYRQTTEYRFRLD</sequence>
<accession>A0A2P7SN90</accession>
<feature type="active site" description="Proton acceptor" evidence="6">
    <location>
        <position position="304"/>
    </location>
</feature>
<dbReference type="Pfam" id="PF01263">
    <property type="entry name" value="Aldose_epim"/>
    <property type="match status" value="1"/>
</dbReference>